<dbReference type="AlphaFoldDB" id="A0A0D2N367"/>
<protein>
    <recommendedName>
        <fullName evidence="2">VPS9 domain-containing protein</fullName>
    </recommendedName>
</protein>
<feature type="region of interest" description="Disordered" evidence="1">
    <location>
        <begin position="253"/>
        <end position="286"/>
    </location>
</feature>
<feature type="compositionally biased region" description="Polar residues" evidence="1">
    <location>
        <begin position="14"/>
        <end position="26"/>
    </location>
</feature>
<dbReference type="OrthoDB" id="10264848at2759"/>
<keyword evidence="4" id="KW-1185">Reference proteome</keyword>
<evidence type="ECO:0000313" key="3">
    <source>
        <dbReference type="EMBL" id="KJA13669.1"/>
    </source>
</evidence>
<dbReference type="InterPro" id="IPR003123">
    <property type="entry name" value="VPS9"/>
</dbReference>
<dbReference type="PANTHER" id="PTHR23101:SF25">
    <property type="entry name" value="GTPASE-ACTIVATING PROTEIN AND VPS9 DOMAIN-CONTAINING PROTEIN 1"/>
    <property type="match status" value="1"/>
</dbReference>
<dbReference type="GO" id="GO:0005829">
    <property type="term" value="C:cytosol"/>
    <property type="evidence" value="ECO:0007669"/>
    <property type="project" value="TreeGrafter"/>
</dbReference>
<dbReference type="GO" id="GO:0005085">
    <property type="term" value="F:guanyl-nucleotide exchange factor activity"/>
    <property type="evidence" value="ECO:0007669"/>
    <property type="project" value="InterPro"/>
</dbReference>
<dbReference type="SUPFAM" id="SSF109993">
    <property type="entry name" value="VPS9 domain"/>
    <property type="match status" value="1"/>
</dbReference>
<feature type="compositionally biased region" description="Low complexity" evidence="1">
    <location>
        <begin position="74"/>
        <end position="83"/>
    </location>
</feature>
<dbReference type="EMBL" id="KN817723">
    <property type="protein sequence ID" value="KJA13669.1"/>
    <property type="molecule type" value="Genomic_DNA"/>
</dbReference>
<feature type="region of interest" description="Disordered" evidence="1">
    <location>
        <begin position="866"/>
        <end position="1031"/>
    </location>
</feature>
<dbReference type="PROSITE" id="PS51205">
    <property type="entry name" value="VPS9"/>
    <property type="match status" value="1"/>
</dbReference>
<feature type="compositionally biased region" description="Low complexity" evidence="1">
    <location>
        <begin position="882"/>
        <end position="896"/>
    </location>
</feature>
<evidence type="ECO:0000259" key="2">
    <source>
        <dbReference type="PROSITE" id="PS51205"/>
    </source>
</evidence>
<dbReference type="Gene3D" id="1.20.1050.80">
    <property type="entry name" value="VPS9 domain"/>
    <property type="match status" value="2"/>
</dbReference>
<dbReference type="Pfam" id="PF02204">
    <property type="entry name" value="VPS9"/>
    <property type="match status" value="1"/>
</dbReference>
<feature type="compositionally biased region" description="Acidic residues" evidence="1">
    <location>
        <begin position="904"/>
        <end position="939"/>
    </location>
</feature>
<evidence type="ECO:0000313" key="4">
    <source>
        <dbReference type="Proteomes" id="UP000054270"/>
    </source>
</evidence>
<sequence>MTSKRGNDFPVTSIGRSSGARIQQASAAHEAHPLLSPGPSTTPASEQAAGGAGATLSANGGPRYVPYTPRQRVTPTSATTGTTVHPPSPQQHQGDATSKLQIMHLKAAAQSLGLDSGTLGWSILEKLVLEPEVSEEWVEVWSAITSGKATLLLPLESSSSHGKLSADFVKDHLILSDSSSRKNAPIVTLSGLRGTLEDEILTFRSTINPTSKLFQEILNPLTRSSALSLLPPLPNTMLELVPNMRPQYHLPSYTNSLHLPPRAQIAPKPPLPPRPGNRTASGTQVSTSRISIPFASLFGGSSSKPTAPVPASPPASLRSFESAQDTNGAVEVPAYTIDRKITRKDLAKELNRSVKAELKSALANAASLGHDPVPSWVVDRVHGVTADWHPFFRRPSTLQKKLGGEKSGKDTNGNGYIVNTLEESPDDAAEHLQDFYLALEQDMRSGGTSFIPRWKDRLGGDTESEADDEKDQREQDMMESETRIREVMEAVEQAIASVFYDRLFMQPTTDDASHDEALSSRVAALNMLDLGLGHLGIEVPESVNDTALQAVVKDCGDLLTQLDSCHGPAEKSSILVAAHKIVVDGLSKLPPIRLISERDEEDLPTAKPTFTDTGELKSRSTESPDDVRDVNEPEPVFQSSNTSPSPEQPPATQTTKTKSPPPPLLLDSPASELPPAPPQVAKEPTPVSGDVLLPLIIFSVVKANPPHLVSNLLFIQRFRNQAVGGEESYCLINLLAVAEFLENVDMAGLGLGDSDKVMSTADLTPIPLARSPLTAETPLEPDQGLRGRVGQQVDAITDSANKVITGVVDSSFGILRSLMPAAGASAASAPGTPVLGNLRPGFGLLRRESGFSIASLAASLPITGRSRSNTATEEAGQQLLTVSRPSSVRSRISVRSLHNRKEDEDSGDDESESVEESSATGDEDEGEDDGDEEEEEDEAPVVSDARSIRSFESMLSASKGKSKNTRSRKSLSDRLASVSAFASLKGTDPPSKRNSLLQQSAAHSPASSRAASPRAASPAPTQLLRLAPPKQRYMNCAPDDLRLSEIGELLREYRRLVDGIRSIGGFEE</sequence>
<proteinExistence type="predicted"/>
<feature type="region of interest" description="Disordered" evidence="1">
    <location>
        <begin position="1"/>
        <end position="94"/>
    </location>
</feature>
<gene>
    <name evidence="3" type="ORF">HYPSUDRAFT_49701</name>
</gene>
<accession>A0A0D2N367</accession>
<dbReference type="GO" id="GO:0031267">
    <property type="term" value="F:small GTPase binding"/>
    <property type="evidence" value="ECO:0007669"/>
    <property type="project" value="TreeGrafter"/>
</dbReference>
<organism evidence="3 4">
    <name type="scientific">Hypholoma sublateritium (strain FD-334 SS-4)</name>
    <dbReference type="NCBI Taxonomy" id="945553"/>
    <lineage>
        <taxon>Eukaryota</taxon>
        <taxon>Fungi</taxon>
        <taxon>Dikarya</taxon>
        <taxon>Basidiomycota</taxon>
        <taxon>Agaricomycotina</taxon>
        <taxon>Agaricomycetes</taxon>
        <taxon>Agaricomycetidae</taxon>
        <taxon>Agaricales</taxon>
        <taxon>Agaricineae</taxon>
        <taxon>Strophariaceae</taxon>
        <taxon>Hypholoma</taxon>
    </lineage>
</organism>
<dbReference type="Proteomes" id="UP000054270">
    <property type="component" value="Unassembled WGS sequence"/>
</dbReference>
<feature type="compositionally biased region" description="Basic residues" evidence="1">
    <location>
        <begin position="960"/>
        <end position="969"/>
    </location>
</feature>
<dbReference type="PANTHER" id="PTHR23101">
    <property type="entry name" value="RAB GDP/GTP EXCHANGE FACTOR"/>
    <property type="match status" value="1"/>
</dbReference>
<evidence type="ECO:0000256" key="1">
    <source>
        <dbReference type="SAM" id="MobiDB-lite"/>
    </source>
</evidence>
<dbReference type="STRING" id="945553.A0A0D2N367"/>
<feature type="compositionally biased region" description="Basic and acidic residues" evidence="1">
    <location>
        <begin position="614"/>
        <end position="631"/>
    </location>
</feature>
<dbReference type="GO" id="GO:0016192">
    <property type="term" value="P:vesicle-mediated transport"/>
    <property type="evidence" value="ECO:0007669"/>
    <property type="project" value="InterPro"/>
</dbReference>
<name>A0A0D2N367_HYPSF</name>
<feature type="compositionally biased region" description="Low complexity" evidence="1">
    <location>
        <begin position="1000"/>
        <end position="1020"/>
    </location>
</feature>
<feature type="domain" description="VPS9" evidence="2">
    <location>
        <begin position="512"/>
        <end position="750"/>
    </location>
</feature>
<feature type="region of interest" description="Disordered" evidence="1">
    <location>
        <begin position="303"/>
        <end position="324"/>
    </location>
</feature>
<dbReference type="GO" id="GO:0030139">
    <property type="term" value="C:endocytic vesicle"/>
    <property type="evidence" value="ECO:0007669"/>
    <property type="project" value="TreeGrafter"/>
</dbReference>
<reference evidence="4" key="1">
    <citation type="submission" date="2014-04" db="EMBL/GenBank/DDBJ databases">
        <title>Evolutionary Origins and Diversification of the Mycorrhizal Mutualists.</title>
        <authorList>
            <consortium name="DOE Joint Genome Institute"/>
            <consortium name="Mycorrhizal Genomics Consortium"/>
            <person name="Kohler A."/>
            <person name="Kuo A."/>
            <person name="Nagy L.G."/>
            <person name="Floudas D."/>
            <person name="Copeland A."/>
            <person name="Barry K.W."/>
            <person name="Cichocki N."/>
            <person name="Veneault-Fourrey C."/>
            <person name="LaButti K."/>
            <person name="Lindquist E.A."/>
            <person name="Lipzen A."/>
            <person name="Lundell T."/>
            <person name="Morin E."/>
            <person name="Murat C."/>
            <person name="Riley R."/>
            <person name="Ohm R."/>
            <person name="Sun H."/>
            <person name="Tunlid A."/>
            <person name="Henrissat B."/>
            <person name="Grigoriev I.V."/>
            <person name="Hibbett D.S."/>
            <person name="Martin F."/>
        </authorList>
    </citation>
    <scope>NUCLEOTIDE SEQUENCE [LARGE SCALE GENOMIC DNA]</scope>
    <source>
        <strain evidence="4">FD-334 SS-4</strain>
    </source>
</reference>
<dbReference type="OMA" id="VKSNPPH"/>
<dbReference type="InterPro" id="IPR045046">
    <property type="entry name" value="Vps9-like"/>
</dbReference>
<feature type="region of interest" description="Disordered" evidence="1">
    <location>
        <begin position="599"/>
        <end position="684"/>
    </location>
</feature>
<dbReference type="InterPro" id="IPR037191">
    <property type="entry name" value="VPS9_dom_sf"/>
</dbReference>
<feature type="region of interest" description="Disordered" evidence="1">
    <location>
        <begin position="450"/>
        <end position="476"/>
    </location>
</feature>